<protein>
    <recommendedName>
        <fullName evidence="3 9">Mediator of RNA polymerase II transcription subunit 14</fullName>
    </recommendedName>
    <alternativeName>
        <fullName evidence="8 9">Mediator complex subunit 14</fullName>
    </alternativeName>
</protein>
<keyword evidence="5 9" id="KW-0010">Activator</keyword>
<evidence type="ECO:0000256" key="4">
    <source>
        <dbReference type="ARBA" id="ARBA00023015"/>
    </source>
</evidence>
<keyword evidence="7 9" id="KW-0539">Nucleus</keyword>
<dbReference type="RefSeq" id="XP_025378006.1">
    <property type="nucleotide sequence ID" value="XM_025517945.1"/>
</dbReference>
<evidence type="ECO:0000256" key="7">
    <source>
        <dbReference type="ARBA" id="ARBA00023242"/>
    </source>
</evidence>
<feature type="compositionally biased region" description="Low complexity" evidence="10">
    <location>
        <begin position="22"/>
        <end position="39"/>
    </location>
</feature>
<feature type="region of interest" description="Disordered" evidence="10">
    <location>
        <begin position="117"/>
        <end position="139"/>
    </location>
</feature>
<dbReference type="GO" id="GO:0070847">
    <property type="term" value="C:core mediator complex"/>
    <property type="evidence" value="ECO:0007669"/>
    <property type="project" value="TreeGrafter"/>
</dbReference>
<accession>A0A316YQ65</accession>
<dbReference type="STRING" id="215250.A0A316YQ65"/>
<evidence type="ECO:0000256" key="10">
    <source>
        <dbReference type="SAM" id="MobiDB-lite"/>
    </source>
</evidence>
<dbReference type="InterPro" id="IPR055122">
    <property type="entry name" value="Med14_N"/>
</dbReference>
<name>A0A316YQ65_9BASI</name>
<sequence length="1333" mass="146552">MPSTPTVHQRAQDHHHSTSFVNAAQHNAAAARQGHAGYAKPSPAQGPLGALSPTISTPSNPSIASGGSVVHNSNGANGRTSKGQIAGPANGGGGGGGAVGNSSGDAGGGIVSGAGVGQAKVNGDDGQDRQGGAIAGPGPSTVQAAAAAAAAASSSKTNQFTLHNGVSEGQDAPQDLSQEVYSILYKTRRRRAWEKSRHIDEVMPTREELDEQVRPPLPNPDEQDRDLIPLSAIAQRLVFYAWQLFANQVEINPSLSPMERRKRMFNDAVEARKQLIKLLVLARWCACAEELHLARDIISFINDHIFQTDSAVASLNETRSILTRARLRSFDVVTAIEVLGAGAPQRVPPLIKESIAPQKQYTDDEALEIIEELNEALTVRLACDEAIPVPMLSYTIDDGRACFVVPSLFEADLTLAGVSIEEALWQLTRVKFDFKITGSGADRFPRQPINQQRQVILYLANAELAPKSIAAVPELEASTEQVPAQTATAAVTVETDVEMHDAEDGIPAEFDKPGDTLPFRKDTPLLRLYNFLQSQALNYQLDILHYQAIQLTKLSWGASLAVHMDHTARPRTLSIRYWNQQGAVRTESGQRGEQQRAWTPAASATLKVSVREVQDSSGKGVTVEGLLDVQDDDEERARNQSLTRLEIPVEWEVDGPATPHLRTKDFTIDNRDLDIEKLLLEAVSRHAHAALLAFRSRIQASSLCAAVGSDQCRLRSHMEHRRPTHALVLPLHERLCLVLHLDALSGQLRLEEAQGSGSTTSLSCTSLASHDRSRQLRDASKRLNDRPGQVVSILQNLRCNVILEDLEQKASLLGLPCTRRLPLRQEDYQQLRAHPGTMLFVHLAPFPTYYLVLRVTDDAIRVALICAHTFMEGVMTSMLIYSLVWLDRSRITRSHALSEEAKTLGKRRHGMNVAISRGNPMSLTEEELAKLYSYSLALVSFNKVEQQLQLKNVPFVHVSPASARSGEIDDCDDVQRSVIDLVPSLALRADMLLGPAHTIVKPNLSLKMKQWWDVSKSRVEISARLRVRAGLSNRRISASGGATLDFDPRTSILTFSTQDVDNCISMFLLEWNRVSKVANLAKELLGCHKIDGWSSGFVPTLDKFDLCSVSFEYAKGLSAEVSWREDLRLLKGGFYSIVFSSSLASKNPHEVMAPTLQRSLSRGNDNEPGFWLGFLKLLQNLLPMLEQVSEIDERCLEDVSSPELEVRSATQLRLVFWEQYVLDIELRRGAKVLFSTTTAPSPALEAKVVVDEDRLKRATAIPNFDRIALDVTKAYCEQAEPSSSESSRIVQRLPAVLALERGILSDCTPATARFVLRMLQEKIVEELTAVEAI</sequence>
<evidence type="ECO:0000256" key="1">
    <source>
        <dbReference type="ARBA" id="ARBA00004123"/>
    </source>
</evidence>
<feature type="domain" description="Mediator complex subunit MED14 N-terminal" evidence="11">
    <location>
        <begin position="228"/>
        <end position="417"/>
    </location>
</feature>
<evidence type="ECO:0000256" key="2">
    <source>
        <dbReference type="ARBA" id="ARBA00007813"/>
    </source>
</evidence>
<keyword evidence="4 9" id="KW-0805">Transcription regulation</keyword>
<keyword evidence="6 9" id="KW-0804">Transcription</keyword>
<dbReference type="GeneID" id="37039861"/>
<feature type="compositionally biased region" description="Low complexity" evidence="10">
    <location>
        <begin position="52"/>
        <end position="65"/>
    </location>
</feature>
<feature type="compositionally biased region" description="Gly residues" evidence="10">
    <location>
        <begin position="89"/>
        <end position="101"/>
    </location>
</feature>
<dbReference type="GO" id="GO:0006357">
    <property type="term" value="P:regulation of transcription by RNA polymerase II"/>
    <property type="evidence" value="ECO:0007669"/>
    <property type="project" value="InterPro"/>
</dbReference>
<dbReference type="Proteomes" id="UP000245768">
    <property type="component" value="Unassembled WGS sequence"/>
</dbReference>
<dbReference type="PANTHER" id="PTHR12809:SF2">
    <property type="entry name" value="MEDIATOR OF RNA POLYMERASE II TRANSCRIPTION SUBUNIT 14"/>
    <property type="match status" value="1"/>
</dbReference>
<evidence type="ECO:0000313" key="12">
    <source>
        <dbReference type="EMBL" id="PWN90808.1"/>
    </source>
</evidence>
<dbReference type="PANTHER" id="PTHR12809">
    <property type="entry name" value="MEDIATOR COMPLEX SUBUNIT"/>
    <property type="match status" value="1"/>
</dbReference>
<dbReference type="Pfam" id="PF08638">
    <property type="entry name" value="Med14"/>
    <property type="match status" value="1"/>
</dbReference>
<evidence type="ECO:0000256" key="3">
    <source>
        <dbReference type="ARBA" id="ARBA00019619"/>
    </source>
</evidence>
<evidence type="ECO:0000256" key="8">
    <source>
        <dbReference type="ARBA" id="ARBA00032007"/>
    </source>
</evidence>
<gene>
    <name evidence="12" type="ORF">FA10DRAFT_124271</name>
</gene>
<evidence type="ECO:0000256" key="6">
    <source>
        <dbReference type="ARBA" id="ARBA00023163"/>
    </source>
</evidence>
<dbReference type="GO" id="GO:0016592">
    <property type="term" value="C:mediator complex"/>
    <property type="evidence" value="ECO:0007669"/>
    <property type="project" value="UniProtKB-UniRule"/>
</dbReference>
<keyword evidence="13" id="KW-1185">Reference proteome</keyword>
<dbReference type="EMBL" id="KZ819636">
    <property type="protein sequence ID" value="PWN90808.1"/>
    <property type="molecule type" value="Genomic_DNA"/>
</dbReference>
<organism evidence="12 13">
    <name type="scientific">Acaromyces ingoldii</name>
    <dbReference type="NCBI Taxonomy" id="215250"/>
    <lineage>
        <taxon>Eukaryota</taxon>
        <taxon>Fungi</taxon>
        <taxon>Dikarya</taxon>
        <taxon>Basidiomycota</taxon>
        <taxon>Ustilaginomycotina</taxon>
        <taxon>Exobasidiomycetes</taxon>
        <taxon>Exobasidiales</taxon>
        <taxon>Cryptobasidiaceae</taxon>
        <taxon>Acaromyces</taxon>
    </lineage>
</organism>
<dbReference type="InterPro" id="IPR013947">
    <property type="entry name" value="Mediator_Med14"/>
</dbReference>
<evidence type="ECO:0000256" key="5">
    <source>
        <dbReference type="ARBA" id="ARBA00023159"/>
    </source>
</evidence>
<evidence type="ECO:0000256" key="9">
    <source>
        <dbReference type="RuleBase" id="RU365082"/>
    </source>
</evidence>
<dbReference type="GO" id="GO:0003712">
    <property type="term" value="F:transcription coregulator activity"/>
    <property type="evidence" value="ECO:0007669"/>
    <property type="project" value="UniProtKB-UniRule"/>
</dbReference>
<proteinExistence type="inferred from homology"/>
<comment type="function">
    <text evidence="9">Component of the Mediator complex, a coactivator involved in the regulated transcription of nearly all RNA polymerase II-dependent genes. Mediator functions as a bridge to convey information from gene-specific regulatory proteins to the basal RNA polymerase II transcription machinery. Mediator is recruited to promoters by direct interactions with regulatory proteins and serves as a scaffold for the assembly of a functional preinitiation complex with RNA polymerase II and the general transcription factors.</text>
</comment>
<evidence type="ECO:0000259" key="11">
    <source>
        <dbReference type="Pfam" id="PF08638"/>
    </source>
</evidence>
<dbReference type="InParanoid" id="A0A316YQ65"/>
<reference evidence="12 13" key="1">
    <citation type="journal article" date="2018" name="Mol. Biol. Evol.">
        <title>Broad Genomic Sampling Reveals a Smut Pathogenic Ancestry of the Fungal Clade Ustilaginomycotina.</title>
        <authorList>
            <person name="Kijpornyongpan T."/>
            <person name="Mondo S.J."/>
            <person name="Barry K."/>
            <person name="Sandor L."/>
            <person name="Lee J."/>
            <person name="Lipzen A."/>
            <person name="Pangilinan J."/>
            <person name="LaButti K."/>
            <person name="Hainaut M."/>
            <person name="Henrissat B."/>
            <person name="Grigoriev I.V."/>
            <person name="Spatafora J.W."/>
            <person name="Aime M.C."/>
        </authorList>
    </citation>
    <scope>NUCLEOTIDE SEQUENCE [LARGE SCALE GENOMIC DNA]</scope>
    <source>
        <strain evidence="12 13">MCA 4198</strain>
    </source>
</reference>
<feature type="region of interest" description="Disordered" evidence="10">
    <location>
        <begin position="1"/>
        <end position="101"/>
    </location>
</feature>
<comment type="subcellular location">
    <subcellularLocation>
        <location evidence="1 9">Nucleus</location>
    </subcellularLocation>
</comment>
<comment type="subunit">
    <text evidence="9">Component of the Mediator complex.</text>
</comment>
<comment type="similarity">
    <text evidence="2 9">Belongs to the Mediator complex subunit 14 family.</text>
</comment>
<feature type="compositionally biased region" description="Polar residues" evidence="10">
    <location>
        <begin position="70"/>
        <end position="83"/>
    </location>
</feature>
<evidence type="ECO:0000313" key="13">
    <source>
        <dbReference type="Proteomes" id="UP000245768"/>
    </source>
</evidence>
<dbReference type="OrthoDB" id="205099at2759"/>